<keyword evidence="2" id="KW-1003">Cell membrane</keyword>
<gene>
    <name evidence="7" type="ORF">Tfer_2514</name>
</gene>
<keyword evidence="8" id="KW-1185">Reference proteome</keyword>
<evidence type="ECO:0000313" key="8">
    <source>
        <dbReference type="Proteomes" id="UP000037175"/>
    </source>
</evidence>
<proteinExistence type="predicted"/>
<evidence type="ECO:0000256" key="1">
    <source>
        <dbReference type="ARBA" id="ARBA00004651"/>
    </source>
</evidence>
<accession>A0A0L6W1F0</accession>
<evidence type="ECO:0000256" key="4">
    <source>
        <dbReference type="ARBA" id="ARBA00022989"/>
    </source>
</evidence>
<feature type="transmembrane region" description="Helical" evidence="6">
    <location>
        <begin position="421"/>
        <end position="439"/>
    </location>
</feature>
<feature type="transmembrane region" description="Helical" evidence="6">
    <location>
        <begin position="182"/>
        <end position="208"/>
    </location>
</feature>
<feature type="transmembrane region" description="Helical" evidence="6">
    <location>
        <begin position="155"/>
        <end position="176"/>
    </location>
</feature>
<dbReference type="InterPro" id="IPR024923">
    <property type="entry name" value="PG_synth_SpoVB"/>
</dbReference>
<keyword evidence="3 6" id="KW-0812">Transmembrane</keyword>
<feature type="transmembrane region" description="Helical" evidence="6">
    <location>
        <begin position="285"/>
        <end position="304"/>
    </location>
</feature>
<feature type="transmembrane region" description="Helical" evidence="6">
    <location>
        <begin position="228"/>
        <end position="252"/>
    </location>
</feature>
<evidence type="ECO:0000313" key="7">
    <source>
        <dbReference type="EMBL" id="KNZ68899.1"/>
    </source>
</evidence>
<sequence>MTKGALAKGAVILSIAGFISKIIGAGYRIPLFRLIGAEGMGIYQMAYPLYTLLLTISSAGIPVAVSKLVAERVVLNDRQGTRDILLVSLVMLSLIGALCTTALYILAGFLSREVLKDERAYYSIVAIAPAVFFVGLMSVFRGYFQGFQQMYPTAISQIIEQAVRVATVLIGAYLFLPRGIEYAAAAATSGAVAGAVAGLGVLLVCYVWKSAILPPVWTKGMGGKSLSLFMTGYRILALSLPISFGGLVLPMVQILDAVTVPLRLQQAGYSVAKAAELYGELTGGAVTLVNVPTIFTLALATSLVPVISELDARKNKFQIYRNLNAAVKAAVSICLPAAMGLYLLAEPIADLLFNCPEAGIPLSILAPAAVFLGLHQTTSGVLQGLGRTHLPVKNLLVGVVVKLGLNYYLTGLPVFGIRGPALGTLAGFCISSVLNLADLRRVTDWRLSRQVLSKPAVAATIMAVGVYLTFGFLKLTYNMHLATVLTVLFGAGIYFVVLALIDRGNDSTIMLLVNVFRKRS</sequence>
<dbReference type="EMBL" id="LGTE01000020">
    <property type="protein sequence ID" value="KNZ68899.1"/>
    <property type="molecule type" value="Genomic_DNA"/>
</dbReference>
<name>A0A0L6W1F0_9FIRM</name>
<dbReference type="InterPro" id="IPR050833">
    <property type="entry name" value="Poly_Biosynth_Transport"/>
</dbReference>
<feature type="transmembrane region" description="Helical" evidence="6">
    <location>
        <begin position="325"/>
        <end position="345"/>
    </location>
</feature>
<evidence type="ECO:0000256" key="5">
    <source>
        <dbReference type="ARBA" id="ARBA00023136"/>
    </source>
</evidence>
<evidence type="ECO:0000256" key="3">
    <source>
        <dbReference type="ARBA" id="ARBA00022692"/>
    </source>
</evidence>
<feature type="transmembrane region" description="Helical" evidence="6">
    <location>
        <begin position="85"/>
        <end position="109"/>
    </location>
</feature>
<evidence type="ECO:0000256" key="6">
    <source>
        <dbReference type="SAM" id="Phobius"/>
    </source>
</evidence>
<feature type="transmembrane region" description="Helical" evidence="6">
    <location>
        <begin position="479"/>
        <end position="501"/>
    </location>
</feature>
<protein>
    <submittedName>
        <fullName evidence="7">Polysaccharide biosynthesis protein</fullName>
    </submittedName>
</protein>
<dbReference type="AlphaFoldDB" id="A0A0L6W1F0"/>
<feature type="transmembrane region" description="Helical" evidence="6">
    <location>
        <begin position="7"/>
        <end position="27"/>
    </location>
</feature>
<comment type="subcellular location">
    <subcellularLocation>
        <location evidence="1">Cell membrane</location>
        <topology evidence="1">Multi-pass membrane protein</topology>
    </subcellularLocation>
</comment>
<organism evidence="7 8">
    <name type="scientific">Thermincola ferriacetica</name>
    <dbReference type="NCBI Taxonomy" id="281456"/>
    <lineage>
        <taxon>Bacteria</taxon>
        <taxon>Bacillati</taxon>
        <taxon>Bacillota</taxon>
        <taxon>Clostridia</taxon>
        <taxon>Eubacteriales</taxon>
        <taxon>Thermincolaceae</taxon>
        <taxon>Thermincola</taxon>
    </lineage>
</organism>
<dbReference type="PATRIC" id="fig|281456.6.peg.2665"/>
<feature type="transmembrane region" description="Helical" evidence="6">
    <location>
        <begin position="351"/>
        <end position="374"/>
    </location>
</feature>
<keyword evidence="4 6" id="KW-1133">Transmembrane helix</keyword>
<feature type="transmembrane region" description="Helical" evidence="6">
    <location>
        <begin position="451"/>
        <end position="473"/>
    </location>
</feature>
<feature type="transmembrane region" description="Helical" evidence="6">
    <location>
        <begin position="121"/>
        <end position="143"/>
    </location>
</feature>
<evidence type="ECO:0000256" key="2">
    <source>
        <dbReference type="ARBA" id="ARBA00022475"/>
    </source>
</evidence>
<dbReference type="Proteomes" id="UP000037175">
    <property type="component" value="Unassembled WGS sequence"/>
</dbReference>
<dbReference type="PIRSF" id="PIRSF038958">
    <property type="entry name" value="PG_synth_SpoVB"/>
    <property type="match status" value="1"/>
</dbReference>
<dbReference type="InterPro" id="IPR002797">
    <property type="entry name" value="Polysacc_synth"/>
</dbReference>
<dbReference type="CDD" id="cd13124">
    <property type="entry name" value="MATE_SpoVB_like"/>
    <property type="match status" value="1"/>
</dbReference>
<feature type="transmembrane region" description="Helical" evidence="6">
    <location>
        <begin position="47"/>
        <end position="65"/>
    </location>
</feature>
<dbReference type="GO" id="GO:0005886">
    <property type="term" value="C:plasma membrane"/>
    <property type="evidence" value="ECO:0007669"/>
    <property type="project" value="UniProtKB-SubCell"/>
</dbReference>
<keyword evidence="5 6" id="KW-0472">Membrane</keyword>
<dbReference type="RefSeq" id="WP_052218618.1">
    <property type="nucleotide sequence ID" value="NZ_LGTE01000020.1"/>
</dbReference>
<feature type="transmembrane region" description="Helical" evidence="6">
    <location>
        <begin position="395"/>
        <end position="415"/>
    </location>
</feature>
<dbReference type="PANTHER" id="PTHR30250">
    <property type="entry name" value="PST FAMILY PREDICTED COLANIC ACID TRANSPORTER"/>
    <property type="match status" value="1"/>
</dbReference>
<reference evidence="8" key="1">
    <citation type="submission" date="2015-07" db="EMBL/GenBank/DDBJ databases">
        <title>Complete Genome of Thermincola ferriacetica strain Z-0001T.</title>
        <authorList>
            <person name="Lusk B."/>
            <person name="Badalamenti J.P."/>
            <person name="Parameswaran P."/>
            <person name="Bond D.R."/>
            <person name="Torres C.I."/>
        </authorList>
    </citation>
    <scope>NUCLEOTIDE SEQUENCE [LARGE SCALE GENOMIC DNA]</scope>
    <source>
        <strain evidence="8">Z-0001</strain>
    </source>
</reference>
<dbReference type="Pfam" id="PF01943">
    <property type="entry name" value="Polysacc_synt"/>
    <property type="match status" value="1"/>
</dbReference>
<dbReference type="PANTHER" id="PTHR30250:SF21">
    <property type="entry name" value="LIPID II FLIPPASE MURJ"/>
    <property type="match status" value="1"/>
</dbReference>
<comment type="caution">
    <text evidence="7">The sequence shown here is derived from an EMBL/GenBank/DDBJ whole genome shotgun (WGS) entry which is preliminary data.</text>
</comment>